<organism evidence="10 11">
    <name type="scientific">Phytohabitans kaempferiae</name>
    <dbReference type="NCBI Taxonomy" id="1620943"/>
    <lineage>
        <taxon>Bacteria</taxon>
        <taxon>Bacillati</taxon>
        <taxon>Actinomycetota</taxon>
        <taxon>Actinomycetes</taxon>
        <taxon>Micromonosporales</taxon>
        <taxon>Micromonosporaceae</taxon>
    </lineage>
</organism>
<sequence>MSVAPGWYKDPAEPSTQRYWDGEGWVGDALPSDATPPDGPPPPSAPAPPPEAPTTPAAPPQAAPPPPVMPPPPVVPPPISGPPTPSGPPPQNGAPQPLIPGQQWGPMPPPGMRPPPGYPYPPYAYQPPPPPRPHGMKLAPLGARVVARLIDIGIVVLLNVVVNGWFIYRWYQEYAPVIREWNRRMASGEPMLQNLPQPGAQADGLQVAIFIIGIALWFAYEVPGTANTGQTFGKRIMRIKVMRVESAERLGFGRSLRRWNIMGLPTFLWSCLGIGFILQLVDNVFPFFDRPLYQALHDKSAQTVVVEVPETADAPGGTK</sequence>
<evidence type="ECO:0000259" key="9">
    <source>
        <dbReference type="Pfam" id="PF10708"/>
    </source>
</evidence>
<feature type="transmembrane region" description="Helical" evidence="7">
    <location>
        <begin position="204"/>
        <end position="220"/>
    </location>
</feature>
<protein>
    <submittedName>
        <fullName evidence="10">RDD family protein</fullName>
    </submittedName>
</protein>
<evidence type="ECO:0000256" key="6">
    <source>
        <dbReference type="SAM" id="MobiDB-lite"/>
    </source>
</evidence>
<comment type="caution">
    <text evidence="10">The sequence shown here is derived from an EMBL/GenBank/DDBJ whole genome shotgun (WGS) entry which is preliminary data.</text>
</comment>
<evidence type="ECO:0000259" key="8">
    <source>
        <dbReference type="Pfam" id="PF06271"/>
    </source>
</evidence>
<feature type="domain" description="DUF2510" evidence="9">
    <location>
        <begin position="5"/>
        <end position="37"/>
    </location>
</feature>
<evidence type="ECO:0000256" key="1">
    <source>
        <dbReference type="ARBA" id="ARBA00004651"/>
    </source>
</evidence>
<feature type="transmembrane region" description="Helical" evidence="7">
    <location>
        <begin position="259"/>
        <end position="281"/>
    </location>
</feature>
<dbReference type="PANTHER" id="PTHR36115:SF4">
    <property type="entry name" value="MEMBRANE PROTEIN"/>
    <property type="match status" value="1"/>
</dbReference>
<feature type="domain" description="RDD" evidence="8">
    <location>
        <begin position="139"/>
        <end position="301"/>
    </location>
</feature>
<evidence type="ECO:0000256" key="5">
    <source>
        <dbReference type="ARBA" id="ARBA00023136"/>
    </source>
</evidence>
<dbReference type="InterPro" id="IPR018929">
    <property type="entry name" value="DUF2510"/>
</dbReference>
<reference evidence="10 11" key="1">
    <citation type="submission" date="2024-09" db="EMBL/GenBank/DDBJ databases">
        <authorList>
            <person name="Sun Q."/>
            <person name="Mori K."/>
        </authorList>
    </citation>
    <scope>NUCLEOTIDE SEQUENCE [LARGE SCALE GENOMIC DNA]</scope>
    <source>
        <strain evidence="10 11">TBRC 3947</strain>
    </source>
</reference>
<evidence type="ECO:0000256" key="2">
    <source>
        <dbReference type="ARBA" id="ARBA00022475"/>
    </source>
</evidence>
<gene>
    <name evidence="10" type="ORF">ACFFIA_38505</name>
</gene>
<feature type="compositionally biased region" description="Low complexity" evidence="6">
    <location>
        <begin position="93"/>
        <end position="105"/>
    </location>
</feature>
<keyword evidence="2" id="KW-1003">Cell membrane</keyword>
<evidence type="ECO:0000256" key="7">
    <source>
        <dbReference type="SAM" id="Phobius"/>
    </source>
</evidence>
<feature type="compositionally biased region" description="Pro residues" evidence="6">
    <location>
        <begin position="37"/>
        <end position="92"/>
    </location>
</feature>
<keyword evidence="3 7" id="KW-0812">Transmembrane</keyword>
<keyword evidence="5 7" id="KW-0472">Membrane</keyword>
<dbReference type="InterPro" id="IPR010432">
    <property type="entry name" value="RDD"/>
</dbReference>
<evidence type="ECO:0000256" key="4">
    <source>
        <dbReference type="ARBA" id="ARBA00022989"/>
    </source>
</evidence>
<feature type="transmembrane region" description="Helical" evidence="7">
    <location>
        <begin position="145"/>
        <end position="168"/>
    </location>
</feature>
<dbReference type="Proteomes" id="UP001589867">
    <property type="component" value="Unassembled WGS sequence"/>
</dbReference>
<feature type="region of interest" description="Disordered" evidence="6">
    <location>
        <begin position="1"/>
        <end position="113"/>
    </location>
</feature>
<dbReference type="RefSeq" id="WP_377261193.1">
    <property type="nucleotide sequence ID" value="NZ_JBHLUH010000084.1"/>
</dbReference>
<dbReference type="InterPro" id="IPR051791">
    <property type="entry name" value="Pra-immunoreactive"/>
</dbReference>
<keyword evidence="4 7" id="KW-1133">Transmembrane helix</keyword>
<dbReference type="EMBL" id="JBHLUH010000084">
    <property type="protein sequence ID" value="MFC0533515.1"/>
    <property type="molecule type" value="Genomic_DNA"/>
</dbReference>
<keyword evidence="11" id="KW-1185">Reference proteome</keyword>
<dbReference type="Pfam" id="PF10708">
    <property type="entry name" value="DUF2510"/>
    <property type="match status" value="1"/>
</dbReference>
<evidence type="ECO:0000256" key="3">
    <source>
        <dbReference type="ARBA" id="ARBA00022692"/>
    </source>
</evidence>
<dbReference type="PANTHER" id="PTHR36115">
    <property type="entry name" value="PROLINE-RICH ANTIGEN HOMOLOG-RELATED"/>
    <property type="match status" value="1"/>
</dbReference>
<evidence type="ECO:0000313" key="10">
    <source>
        <dbReference type="EMBL" id="MFC0533515.1"/>
    </source>
</evidence>
<dbReference type="Pfam" id="PF06271">
    <property type="entry name" value="RDD"/>
    <property type="match status" value="1"/>
</dbReference>
<proteinExistence type="predicted"/>
<evidence type="ECO:0000313" key="11">
    <source>
        <dbReference type="Proteomes" id="UP001589867"/>
    </source>
</evidence>
<accession>A0ABV6MFM0</accession>
<comment type="subcellular location">
    <subcellularLocation>
        <location evidence="1">Cell membrane</location>
        <topology evidence="1">Multi-pass membrane protein</topology>
    </subcellularLocation>
</comment>
<name>A0ABV6MFM0_9ACTN</name>